<evidence type="ECO:0000256" key="1">
    <source>
        <dbReference type="SAM" id="Phobius"/>
    </source>
</evidence>
<organism evidence="2 3">
    <name type="scientific">Rhodocollybia butyracea</name>
    <dbReference type="NCBI Taxonomy" id="206335"/>
    <lineage>
        <taxon>Eukaryota</taxon>
        <taxon>Fungi</taxon>
        <taxon>Dikarya</taxon>
        <taxon>Basidiomycota</taxon>
        <taxon>Agaricomycotina</taxon>
        <taxon>Agaricomycetes</taxon>
        <taxon>Agaricomycetidae</taxon>
        <taxon>Agaricales</taxon>
        <taxon>Marasmiineae</taxon>
        <taxon>Omphalotaceae</taxon>
        <taxon>Rhodocollybia</taxon>
    </lineage>
</organism>
<keyword evidence="3" id="KW-1185">Reference proteome</keyword>
<feature type="transmembrane region" description="Helical" evidence="1">
    <location>
        <begin position="99"/>
        <end position="120"/>
    </location>
</feature>
<evidence type="ECO:0000313" key="3">
    <source>
        <dbReference type="Proteomes" id="UP000772434"/>
    </source>
</evidence>
<protein>
    <submittedName>
        <fullName evidence="2">Uncharacterized protein</fullName>
    </submittedName>
</protein>
<comment type="caution">
    <text evidence="2">The sequence shown here is derived from an EMBL/GenBank/DDBJ whole genome shotgun (WGS) entry which is preliminary data.</text>
</comment>
<feature type="transmembrane region" description="Helical" evidence="1">
    <location>
        <begin position="75"/>
        <end position="93"/>
    </location>
</feature>
<keyword evidence="1" id="KW-1133">Transmembrane helix</keyword>
<dbReference type="AlphaFoldDB" id="A0A9P5TXA8"/>
<keyword evidence="1" id="KW-0812">Transmembrane</keyword>
<gene>
    <name evidence="2" type="ORF">BDP27DRAFT_650531</name>
</gene>
<reference evidence="2" key="1">
    <citation type="submission" date="2020-11" db="EMBL/GenBank/DDBJ databases">
        <authorList>
            <consortium name="DOE Joint Genome Institute"/>
            <person name="Ahrendt S."/>
            <person name="Riley R."/>
            <person name="Andreopoulos W."/>
            <person name="Labutti K."/>
            <person name="Pangilinan J."/>
            <person name="Ruiz-Duenas F.J."/>
            <person name="Barrasa J.M."/>
            <person name="Sanchez-Garcia M."/>
            <person name="Camarero S."/>
            <person name="Miyauchi S."/>
            <person name="Serrano A."/>
            <person name="Linde D."/>
            <person name="Babiker R."/>
            <person name="Drula E."/>
            <person name="Ayuso-Fernandez I."/>
            <person name="Pacheco R."/>
            <person name="Padilla G."/>
            <person name="Ferreira P."/>
            <person name="Barriuso J."/>
            <person name="Kellner H."/>
            <person name="Castanera R."/>
            <person name="Alfaro M."/>
            <person name="Ramirez L."/>
            <person name="Pisabarro A.G."/>
            <person name="Kuo A."/>
            <person name="Tritt A."/>
            <person name="Lipzen A."/>
            <person name="He G."/>
            <person name="Yan M."/>
            <person name="Ng V."/>
            <person name="Cullen D."/>
            <person name="Martin F."/>
            <person name="Rosso M.-N."/>
            <person name="Henrissat B."/>
            <person name="Hibbett D."/>
            <person name="Martinez A.T."/>
            <person name="Grigoriev I.V."/>
        </authorList>
    </citation>
    <scope>NUCLEOTIDE SEQUENCE</scope>
    <source>
        <strain evidence="2">AH 40177</strain>
    </source>
</reference>
<dbReference type="EMBL" id="JADNRY010000445">
    <property type="protein sequence ID" value="KAF9053520.1"/>
    <property type="molecule type" value="Genomic_DNA"/>
</dbReference>
<evidence type="ECO:0000313" key="2">
    <source>
        <dbReference type="EMBL" id="KAF9053520.1"/>
    </source>
</evidence>
<sequence>MFCPDLFFVWYRLGSSMLLSARLCHITFPHSHLISWTYNDYSCFVHGCYFHFTIGQWCLFLKVSSLFTPPRYKSIFILYLISTYFHMLVYRVHSLISRFLVFTQVWLFTRIFTHFTFIIYPLHSFSSHLSVNSMWIYWSYKRNVGVRPSTLV</sequence>
<name>A0A9P5TXA8_9AGAR</name>
<accession>A0A9P5TXA8</accession>
<dbReference type="Proteomes" id="UP000772434">
    <property type="component" value="Unassembled WGS sequence"/>
</dbReference>
<keyword evidence="1" id="KW-0472">Membrane</keyword>
<proteinExistence type="predicted"/>